<evidence type="ECO:0000313" key="13">
    <source>
        <dbReference type="Proteomes" id="UP001152799"/>
    </source>
</evidence>
<proteinExistence type="inferred from homology"/>
<feature type="chain" id="PRO_5040540194" description="Dolichyl-diphosphooligosaccharide--protein glycosyltransferase subunit 1" evidence="11">
    <location>
        <begin position="17"/>
        <end position="461"/>
    </location>
</feature>
<dbReference type="AlphaFoldDB" id="A0A9N9QPN5"/>
<reference evidence="12" key="1">
    <citation type="submission" date="2022-01" db="EMBL/GenBank/DDBJ databases">
        <authorList>
            <person name="King R."/>
        </authorList>
    </citation>
    <scope>NUCLEOTIDE SEQUENCE</scope>
</reference>
<keyword evidence="7 11" id="KW-0732">Signal</keyword>
<evidence type="ECO:0000256" key="2">
    <source>
        <dbReference type="ARBA" id="ARBA00004115"/>
    </source>
</evidence>
<comment type="pathway">
    <text evidence="3 11">Protein modification; protein glycosylation.</text>
</comment>
<comment type="similarity">
    <text evidence="4 11">Belongs to the OST1 family.</text>
</comment>
<comment type="subunit">
    <text evidence="11">Component of the oligosaccharyltransferase (OST) complex.</text>
</comment>
<dbReference type="GO" id="GO:0008250">
    <property type="term" value="C:oligosaccharyltransferase complex"/>
    <property type="evidence" value="ECO:0007669"/>
    <property type="project" value="UniProtKB-UniRule"/>
</dbReference>
<evidence type="ECO:0000313" key="12">
    <source>
        <dbReference type="EMBL" id="CAG9768561.1"/>
    </source>
</evidence>
<evidence type="ECO:0000256" key="9">
    <source>
        <dbReference type="ARBA" id="ARBA00022989"/>
    </source>
</evidence>
<dbReference type="GO" id="GO:0018279">
    <property type="term" value="P:protein N-linked glycosylation via asparagine"/>
    <property type="evidence" value="ECO:0007669"/>
    <property type="project" value="TreeGrafter"/>
</dbReference>
<evidence type="ECO:0000256" key="1">
    <source>
        <dbReference type="ARBA" id="ARBA00002791"/>
    </source>
</evidence>
<evidence type="ECO:0000256" key="5">
    <source>
        <dbReference type="ARBA" id="ARBA00017611"/>
    </source>
</evidence>
<evidence type="ECO:0000256" key="3">
    <source>
        <dbReference type="ARBA" id="ARBA00004922"/>
    </source>
</evidence>
<dbReference type="PANTHER" id="PTHR21049">
    <property type="entry name" value="RIBOPHORIN I"/>
    <property type="match status" value="1"/>
</dbReference>
<evidence type="ECO:0000256" key="10">
    <source>
        <dbReference type="ARBA" id="ARBA00023136"/>
    </source>
</evidence>
<sequence length="461" mass="52414">MWKFLTVFAVLAIANAAENVNPSIINKNVERSIDLNSQLVKITGTITIENTGKQAASSYLIGFERDLQGIVSFIGVQDSQKNPLKISSVAVVGQGTNELFYNVQLRQSIEPGKTTTIIFEIVLTKALTPYPTSITQKEKQLVRYFGNHYFYSPYTTRSQKTEVSVNSRAVESYSKLKPVSQTDSTLSYGPYENIAAFSVDPLTVHYENNAPFLTVTKLERTIEISHWGNIAVEESIEIRHTGAKLKGPFSRYDYQRETTANHHSIRSYRTILPALAHSIYYRDMNGNISTSSVKPRKEYIELELKPRFPLFGGWQSSYVLGYSIPSYPYLFRKSSGEFTLKVRLLDHLFDDMAVDELETRIVLPVGVSDIKVKTPYEVKRLPDGVTYKYLDNIGRTVIRASKTNLVEQHIQDIEITYTWKTHMLLHEPILVSLALFLIFAIVIIYVRLDFSIGKPEHSKKD</sequence>
<evidence type="ECO:0000256" key="4">
    <source>
        <dbReference type="ARBA" id="ARBA00008905"/>
    </source>
</evidence>
<name>A0A9N9QPN5_9CUCU</name>
<feature type="transmembrane region" description="Helical" evidence="11">
    <location>
        <begin position="429"/>
        <end position="450"/>
    </location>
</feature>
<evidence type="ECO:0000256" key="11">
    <source>
        <dbReference type="RuleBase" id="RU361143"/>
    </source>
</evidence>
<protein>
    <recommendedName>
        <fullName evidence="5 11">Dolichyl-diphosphooligosaccharide--protein glycosyltransferase subunit 1</fullName>
    </recommendedName>
</protein>
<dbReference type="PANTHER" id="PTHR21049:SF0">
    <property type="entry name" value="DOLICHYL-DIPHOSPHOOLIGOSACCHARIDE--PROTEIN GLYCOSYLTRANSFERASE SUBUNIT 1"/>
    <property type="match status" value="1"/>
</dbReference>
<feature type="signal peptide" evidence="11">
    <location>
        <begin position="1"/>
        <end position="16"/>
    </location>
</feature>
<keyword evidence="6 11" id="KW-0812">Transmembrane</keyword>
<accession>A0A9N9QPN5</accession>
<keyword evidence="10 11" id="KW-0472">Membrane</keyword>
<dbReference type="EMBL" id="OU892281">
    <property type="protein sequence ID" value="CAG9768561.1"/>
    <property type="molecule type" value="Genomic_DNA"/>
</dbReference>
<keyword evidence="13" id="KW-1185">Reference proteome</keyword>
<dbReference type="InterPro" id="IPR007676">
    <property type="entry name" value="Ribophorin_I"/>
</dbReference>
<dbReference type="Proteomes" id="UP001152799">
    <property type="component" value="Chromosome 5"/>
</dbReference>
<comment type="function">
    <text evidence="1 11">Subunit of the oligosaccharyl transferase (OST) complex that catalyzes the initial transfer of a defined glycan (Glc(3)Man(9)GlcNAc(2) in eukaryotes) from the lipid carrier dolichol-pyrophosphate to an asparagine residue within an Asn-X-Ser/Thr consensus motif in nascent polypeptide chains, the first step in protein N-glycosylation. N-glycosylation occurs cotranslationally and the complex associates with the Sec61 complex at the channel-forming translocon complex that mediates protein translocation across the endoplasmic reticulum (ER). All subunits are required for a maximal enzyme activity.</text>
</comment>
<gene>
    <name evidence="12" type="ORF">CEUTPL_LOCUS9089</name>
</gene>
<evidence type="ECO:0000256" key="8">
    <source>
        <dbReference type="ARBA" id="ARBA00022824"/>
    </source>
</evidence>
<keyword evidence="8 11" id="KW-0256">Endoplasmic reticulum</keyword>
<dbReference type="OrthoDB" id="310030at2759"/>
<comment type="subcellular location">
    <subcellularLocation>
        <location evidence="2 11">Endoplasmic reticulum membrane</location>
        <topology evidence="2 11">Single-pass type I membrane protein</topology>
    </subcellularLocation>
</comment>
<organism evidence="12 13">
    <name type="scientific">Ceutorhynchus assimilis</name>
    <name type="common">cabbage seed weevil</name>
    <dbReference type="NCBI Taxonomy" id="467358"/>
    <lineage>
        <taxon>Eukaryota</taxon>
        <taxon>Metazoa</taxon>
        <taxon>Ecdysozoa</taxon>
        <taxon>Arthropoda</taxon>
        <taxon>Hexapoda</taxon>
        <taxon>Insecta</taxon>
        <taxon>Pterygota</taxon>
        <taxon>Neoptera</taxon>
        <taxon>Endopterygota</taxon>
        <taxon>Coleoptera</taxon>
        <taxon>Polyphaga</taxon>
        <taxon>Cucujiformia</taxon>
        <taxon>Curculionidae</taxon>
        <taxon>Ceutorhynchinae</taxon>
        <taxon>Ceutorhynchus</taxon>
    </lineage>
</organism>
<dbReference type="Pfam" id="PF04597">
    <property type="entry name" value="Ribophorin_I"/>
    <property type="match status" value="1"/>
</dbReference>
<evidence type="ECO:0000256" key="6">
    <source>
        <dbReference type="ARBA" id="ARBA00022692"/>
    </source>
</evidence>
<evidence type="ECO:0000256" key="7">
    <source>
        <dbReference type="ARBA" id="ARBA00022729"/>
    </source>
</evidence>
<keyword evidence="9 11" id="KW-1133">Transmembrane helix</keyword>